<dbReference type="HOGENOM" id="CLU_600898_0_0_5"/>
<reference evidence="3 4" key="1">
    <citation type="submission" date="2014-07" db="EMBL/GenBank/DDBJ databases">
        <title>Comparative genomic insights into amoeba endosymbionts belonging to the families of Holosporaceae and Candidatus Midichloriaceae within Rickettsiales.</title>
        <authorList>
            <person name="Wang Z."/>
            <person name="Wu M."/>
        </authorList>
    </citation>
    <scope>NUCLEOTIDE SEQUENCE [LARGE SCALE GENOMIC DNA]</scope>
    <source>
        <strain evidence="3">PRA3</strain>
    </source>
</reference>
<protein>
    <recommendedName>
        <fullName evidence="2">Flagellar hook-length control protein-like C-terminal domain-containing protein</fullName>
    </recommendedName>
</protein>
<name>A0A077AZ05_9PROT</name>
<sequence length="455" mass="50021">MAISETSSVKATASKQIKPQTNELMESIKTATLKDTKASFHNLLNNISMKAANQFEERSQMQAQLKNPVKTKDFETADVNRSLKFEKKSTSAEVRDNSLSNDSSDKSDLKTTAPDSQELLNDQQYQGLPLTSTSSTQENQLVKSTSERSVFLTTQDLEIQNWIKDGRVTIEKLSASSRLEQNLPLSSEVMSQLSEFNSPSRLDQGSMSSFYEEVMTNQLMVDSSIQTEADKETKVLNMNLEKTSGDDHPTSASRSNTAQPVTQVMAVAAPLSQDSETATSSFKGKSPNTVMAGQSVEGGAQGRRGGSVQKAATLTTLDKLAALNQIKDQLRQSLRKGETHLNIQLKPNELGKVEIKLDISREGVVSALFKAENRETLEVLNRHSQDFQNLFKDAGLQADSQGMNFSMSQQQQQHETFESNVKVPPIKVSQDSEIEMVSAVPRRPSLASSSVDISV</sequence>
<dbReference type="Pfam" id="PF02120">
    <property type="entry name" value="Flg_hook"/>
    <property type="match status" value="1"/>
</dbReference>
<dbReference type="AlphaFoldDB" id="A0A077AZ05"/>
<dbReference type="EMBL" id="CP008941">
    <property type="protein sequence ID" value="AIK96868.1"/>
    <property type="molecule type" value="Genomic_DNA"/>
</dbReference>
<dbReference type="InterPro" id="IPR021136">
    <property type="entry name" value="Flagellar_hook_control-like_C"/>
</dbReference>
<organism evidence="3 4">
    <name type="scientific">Candidatus Odyssella acanthamoebae</name>
    <dbReference type="NCBI Taxonomy" id="91604"/>
    <lineage>
        <taxon>Bacteria</taxon>
        <taxon>Pseudomonadati</taxon>
        <taxon>Pseudomonadota</taxon>
        <taxon>Alphaproteobacteria</taxon>
        <taxon>Holosporales</taxon>
        <taxon>Candidatus Paracaedibacteraceae</taxon>
        <taxon>Candidatus Odyssella</taxon>
    </lineage>
</organism>
<dbReference type="CDD" id="cd17470">
    <property type="entry name" value="T3SS_Flik_C"/>
    <property type="match status" value="1"/>
</dbReference>
<dbReference type="STRING" id="91604.ID47_09170"/>
<dbReference type="eggNOG" id="COG3144">
    <property type="taxonomic scope" value="Bacteria"/>
</dbReference>
<dbReference type="InterPro" id="IPR038610">
    <property type="entry name" value="FliK-like_C_sf"/>
</dbReference>
<evidence type="ECO:0000256" key="1">
    <source>
        <dbReference type="SAM" id="MobiDB-lite"/>
    </source>
</evidence>
<feature type="domain" description="Flagellar hook-length control protein-like C-terminal" evidence="2">
    <location>
        <begin position="328"/>
        <end position="413"/>
    </location>
</feature>
<feature type="compositionally biased region" description="Basic and acidic residues" evidence="1">
    <location>
        <begin position="87"/>
        <end position="96"/>
    </location>
</feature>
<keyword evidence="4" id="KW-1185">Reference proteome</keyword>
<dbReference type="Proteomes" id="UP000028926">
    <property type="component" value="Chromosome"/>
</dbReference>
<proteinExistence type="predicted"/>
<feature type="region of interest" description="Disordered" evidence="1">
    <location>
        <begin position="1"/>
        <end position="23"/>
    </location>
</feature>
<feature type="region of interest" description="Disordered" evidence="1">
    <location>
        <begin position="406"/>
        <end position="425"/>
    </location>
</feature>
<dbReference type="Gene3D" id="3.30.750.140">
    <property type="match status" value="1"/>
</dbReference>
<evidence type="ECO:0000259" key="2">
    <source>
        <dbReference type="Pfam" id="PF02120"/>
    </source>
</evidence>
<accession>A0A077AZ05</accession>
<evidence type="ECO:0000313" key="3">
    <source>
        <dbReference type="EMBL" id="AIK96868.1"/>
    </source>
</evidence>
<gene>
    <name evidence="3" type="ORF">ID47_09170</name>
</gene>
<feature type="region of interest" description="Disordered" evidence="1">
    <location>
        <begin position="87"/>
        <end position="120"/>
    </location>
</feature>
<dbReference type="KEGG" id="paca:ID47_09170"/>
<evidence type="ECO:0000313" key="4">
    <source>
        <dbReference type="Proteomes" id="UP000028926"/>
    </source>
</evidence>
<dbReference type="OrthoDB" id="7203912at2"/>
<dbReference type="RefSeq" id="WP_038465636.1">
    <property type="nucleotide sequence ID" value="NZ_CP008941.1"/>
</dbReference>